<dbReference type="AlphaFoldDB" id="A0A367VA15"/>
<organism evidence="1 2">
    <name type="scientific">Thalassospira profundimaris</name>
    <dbReference type="NCBI Taxonomy" id="502049"/>
    <lineage>
        <taxon>Bacteria</taxon>
        <taxon>Pseudomonadati</taxon>
        <taxon>Pseudomonadota</taxon>
        <taxon>Alphaproteobacteria</taxon>
        <taxon>Rhodospirillales</taxon>
        <taxon>Thalassospiraceae</taxon>
        <taxon>Thalassospira</taxon>
    </lineage>
</organism>
<evidence type="ECO:0000313" key="2">
    <source>
        <dbReference type="Proteomes" id="UP000253061"/>
    </source>
</evidence>
<name>A0A367VA15_9PROT</name>
<dbReference type="RefSeq" id="WP_062954018.1">
    <property type="nucleotide sequence ID" value="NZ_JPWB01000006.1"/>
</dbReference>
<protein>
    <submittedName>
        <fullName evidence="1">Uncharacterized protein</fullName>
    </submittedName>
</protein>
<reference evidence="1 2" key="1">
    <citation type="submission" date="2014-07" db="EMBL/GenBank/DDBJ databases">
        <title>Draft genome sequence of Thalassospira profundimaris R8-17.</title>
        <authorList>
            <person name="Lai Q."/>
            <person name="Shao Z."/>
        </authorList>
    </citation>
    <scope>NUCLEOTIDE SEQUENCE [LARGE SCALE GENOMIC DNA]</scope>
    <source>
        <strain evidence="1 2">R8-17</strain>
    </source>
</reference>
<evidence type="ECO:0000313" key="1">
    <source>
        <dbReference type="EMBL" id="RCK21100.1"/>
    </source>
</evidence>
<sequence>MSEYYARSDLMAFVKTKIEARPDSPAAVIGRVTEIPDDQEKAVSIYAPADGMSPIGSAWQFMPSVSLSIEVHVRDLNNWCAVAEAETTSIIQALFADGDFRKLWKRPPEVEIKQFVHRDGGPLVGEIISMSGELTRPRVVSISAGELQGVDIQQGASE</sequence>
<comment type="caution">
    <text evidence="1">The sequence shown here is derived from an EMBL/GenBank/DDBJ whole genome shotgun (WGS) entry which is preliminary data.</text>
</comment>
<dbReference type="EMBL" id="JPWB01000006">
    <property type="protein sequence ID" value="RCK21100.1"/>
    <property type="molecule type" value="Genomic_DNA"/>
</dbReference>
<dbReference type="Proteomes" id="UP000253061">
    <property type="component" value="Unassembled WGS sequence"/>
</dbReference>
<proteinExistence type="predicted"/>
<gene>
    <name evidence="1" type="ORF">TH6_15185</name>
</gene>
<accession>A0A367VA15</accession>